<keyword evidence="3" id="KW-0050">Antiport</keyword>
<keyword evidence="12" id="KW-1185">Reference proteome</keyword>
<dbReference type="GO" id="GO:0015297">
    <property type="term" value="F:antiporter activity"/>
    <property type="evidence" value="ECO:0007669"/>
    <property type="project" value="UniProtKB-KW"/>
</dbReference>
<dbReference type="STRING" id="158190.SpiGrapes_2294"/>
<dbReference type="RefSeq" id="WP_014270911.1">
    <property type="nucleotide sequence ID" value="NC_016633.1"/>
</dbReference>
<feature type="transmembrane region" description="Helical" evidence="10">
    <location>
        <begin position="197"/>
        <end position="216"/>
    </location>
</feature>
<feature type="transmembrane region" description="Helical" evidence="10">
    <location>
        <begin position="316"/>
        <end position="338"/>
    </location>
</feature>
<evidence type="ECO:0000256" key="5">
    <source>
        <dbReference type="ARBA" id="ARBA00022692"/>
    </source>
</evidence>
<gene>
    <name evidence="11" type="ordered locus">SpiGrapes_2294</name>
</gene>
<dbReference type="GO" id="GO:0042910">
    <property type="term" value="F:xenobiotic transmembrane transporter activity"/>
    <property type="evidence" value="ECO:0007669"/>
    <property type="project" value="InterPro"/>
</dbReference>
<reference evidence="11 12" key="1">
    <citation type="submission" date="2011-11" db="EMBL/GenBank/DDBJ databases">
        <title>Complete sequence of Spirochaeta sp. grapes.</title>
        <authorList>
            <consortium name="US DOE Joint Genome Institute"/>
            <person name="Lucas S."/>
            <person name="Han J."/>
            <person name="Lapidus A."/>
            <person name="Cheng J.-F."/>
            <person name="Goodwin L."/>
            <person name="Pitluck S."/>
            <person name="Peters L."/>
            <person name="Ovchinnikova G."/>
            <person name="Munk A.C."/>
            <person name="Detter J.C."/>
            <person name="Han C."/>
            <person name="Tapia R."/>
            <person name="Land M."/>
            <person name="Hauser L."/>
            <person name="Kyrpides N."/>
            <person name="Ivanova N."/>
            <person name="Pagani I."/>
            <person name="Ritalahtilisa K."/>
            <person name="Loeffler F."/>
            <person name="Woyke T."/>
        </authorList>
    </citation>
    <scope>NUCLEOTIDE SEQUENCE [LARGE SCALE GENOMIC DNA]</scope>
    <source>
        <strain evidence="12">ATCC BAA-1885 / DSM 22778 / Grapes</strain>
    </source>
</reference>
<evidence type="ECO:0000256" key="8">
    <source>
        <dbReference type="ARBA" id="ARBA00023136"/>
    </source>
</evidence>
<evidence type="ECO:0000313" key="12">
    <source>
        <dbReference type="Proteomes" id="UP000005632"/>
    </source>
</evidence>
<dbReference type="InterPro" id="IPR050222">
    <property type="entry name" value="MATE_MdtK"/>
</dbReference>
<organism evidence="11 12">
    <name type="scientific">Sphaerochaeta pleomorpha (strain ATCC BAA-1885 / DSM 22778 / Grapes)</name>
    <dbReference type="NCBI Taxonomy" id="158190"/>
    <lineage>
        <taxon>Bacteria</taxon>
        <taxon>Pseudomonadati</taxon>
        <taxon>Spirochaetota</taxon>
        <taxon>Spirochaetia</taxon>
        <taxon>Spirochaetales</taxon>
        <taxon>Sphaerochaetaceae</taxon>
        <taxon>Sphaerochaeta</taxon>
    </lineage>
</organism>
<keyword evidence="7" id="KW-0406">Ion transport</keyword>
<evidence type="ECO:0000256" key="3">
    <source>
        <dbReference type="ARBA" id="ARBA00022449"/>
    </source>
</evidence>
<comment type="subcellular location">
    <subcellularLocation>
        <location evidence="1">Cell membrane</location>
        <topology evidence="1">Multi-pass membrane protein</topology>
    </subcellularLocation>
</comment>
<feature type="transmembrane region" description="Helical" evidence="10">
    <location>
        <begin position="136"/>
        <end position="161"/>
    </location>
</feature>
<dbReference type="GO" id="GO:0005886">
    <property type="term" value="C:plasma membrane"/>
    <property type="evidence" value="ECO:0007669"/>
    <property type="project" value="UniProtKB-SubCell"/>
</dbReference>
<keyword evidence="5 10" id="KW-0812">Transmembrane</keyword>
<evidence type="ECO:0000256" key="1">
    <source>
        <dbReference type="ARBA" id="ARBA00004651"/>
    </source>
</evidence>
<name>G8QSE0_SPHPG</name>
<feature type="transmembrane region" description="Helical" evidence="10">
    <location>
        <begin position="385"/>
        <end position="404"/>
    </location>
</feature>
<feature type="transmembrane region" description="Helical" evidence="10">
    <location>
        <begin position="359"/>
        <end position="379"/>
    </location>
</feature>
<keyword evidence="4" id="KW-1003">Cell membrane</keyword>
<feature type="transmembrane region" description="Helical" evidence="10">
    <location>
        <begin position="12"/>
        <end position="30"/>
    </location>
</feature>
<feature type="transmembrane region" description="Helical" evidence="10">
    <location>
        <begin position="168"/>
        <end position="191"/>
    </location>
</feature>
<evidence type="ECO:0000256" key="9">
    <source>
        <dbReference type="ARBA" id="ARBA00031636"/>
    </source>
</evidence>
<proteinExistence type="predicted"/>
<feature type="transmembrane region" description="Helical" evidence="10">
    <location>
        <begin position="416"/>
        <end position="437"/>
    </location>
</feature>
<evidence type="ECO:0000256" key="4">
    <source>
        <dbReference type="ARBA" id="ARBA00022475"/>
    </source>
</evidence>
<protein>
    <recommendedName>
        <fullName evidence="9">Multidrug-efflux transporter</fullName>
    </recommendedName>
</protein>
<dbReference type="eggNOG" id="COG0534">
    <property type="taxonomic scope" value="Bacteria"/>
</dbReference>
<dbReference type="PANTHER" id="PTHR43298:SF2">
    <property type="entry name" value="FMN_FAD EXPORTER YEEO-RELATED"/>
    <property type="match status" value="1"/>
</dbReference>
<dbReference type="HOGENOM" id="CLU_012893_5_0_12"/>
<dbReference type="InterPro" id="IPR048279">
    <property type="entry name" value="MdtK-like"/>
</dbReference>
<evidence type="ECO:0000256" key="7">
    <source>
        <dbReference type="ARBA" id="ARBA00023065"/>
    </source>
</evidence>
<keyword evidence="2" id="KW-0813">Transport</keyword>
<dbReference type="PANTHER" id="PTHR43298">
    <property type="entry name" value="MULTIDRUG RESISTANCE PROTEIN NORM-RELATED"/>
    <property type="match status" value="1"/>
</dbReference>
<dbReference type="InterPro" id="IPR002528">
    <property type="entry name" value="MATE_fam"/>
</dbReference>
<dbReference type="KEGG" id="sgp:SpiGrapes_2294"/>
<dbReference type="PIRSF" id="PIRSF006603">
    <property type="entry name" value="DinF"/>
    <property type="match status" value="1"/>
</dbReference>
<dbReference type="GO" id="GO:0006811">
    <property type="term" value="P:monoatomic ion transport"/>
    <property type="evidence" value="ECO:0007669"/>
    <property type="project" value="UniProtKB-KW"/>
</dbReference>
<accession>G8QSE0</accession>
<feature type="transmembrane region" description="Helical" evidence="10">
    <location>
        <begin position="277"/>
        <end position="296"/>
    </location>
</feature>
<dbReference type="CDD" id="cd13138">
    <property type="entry name" value="MATE_yoeA_like"/>
    <property type="match status" value="1"/>
</dbReference>
<dbReference type="OrthoDB" id="9806302at2"/>
<evidence type="ECO:0000256" key="10">
    <source>
        <dbReference type="SAM" id="Phobius"/>
    </source>
</evidence>
<dbReference type="EMBL" id="CP003155">
    <property type="protein sequence ID" value="AEV30070.1"/>
    <property type="molecule type" value="Genomic_DNA"/>
</dbReference>
<feature type="transmembrane region" description="Helical" evidence="10">
    <location>
        <begin position="50"/>
        <end position="83"/>
    </location>
</feature>
<keyword evidence="6 10" id="KW-1133">Transmembrane helix</keyword>
<sequence>MKTNTRLMTTGSIQKNIISFALPIFIGSLFQQLYNTTDSLVVGNYVGKEALAAITSCAPMIFLLVGLFQGIFVGAGVVISNFFGSGNLPSVRKAIHTAVAFGLASSLVLTLLGYLGSPHLLRWMGTPDSVFQDANTYIQIYFLGIGSLILYNTAAGILRAVGDSRHPLYFLIIASILNIVLDILFVAVFHLGIAGTAYATIISQTVSVFFSFRLLFTSKEIYKIELRQIRFHDSMLPKILKIGIPSGIQNSVTSLANVFVQASINLFGATAMAGNGAFLRIQGFALIPVTSFALALTTYTSQNLGAGELDRVKKGARFGIIFSMILAESIGLLLYLYAGPLLSLFSRDSEVIAIGIQKARIASTFLFAVALSHTMAGLFRGAGKSIVPMSVMLSCWCIIRMLYIKIGLTILMDIRIVFWAYPITWTLSSILFLTYYFTSGWMKNKL</sequence>
<evidence type="ECO:0000313" key="11">
    <source>
        <dbReference type="EMBL" id="AEV30070.1"/>
    </source>
</evidence>
<dbReference type="AlphaFoldDB" id="G8QSE0"/>
<keyword evidence="8 10" id="KW-0472">Membrane</keyword>
<evidence type="ECO:0000256" key="2">
    <source>
        <dbReference type="ARBA" id="ARBA00022448"/>
    </source>
</evidence>
<dbReference type="NCBIfam" id="TIGR00797">
    <property type="entry name" value="matE"/>
    <property type="match status" value="1"/>
</dbReference>
<dbReference type="Proteomes" id="UP000005632">
    <property type="component" value="Chromosome"/>
</dbReference>
<evidence type="ECO:0000256" key="6">
    <source>
        <dbReference type="ARBA" id="ARBA00022989"/>
    </source>
</evidence>
<feature type="transmembrane region" description="Helical" evidence="10">
    <location>
        <begin position="95"/>
        <end position="116"/>
    </location>
</feature>
<dbReference type="Pfam" id="PF01554">
    <property type="entry name" value="MatE"/>
    <property type="match status" value="2"/>
</dbReference>